<dbReference type="OrthoDB" id="6144063at2759"/>
<dbReference type="OMA" id="NDEMASN"/>
<dbReference type="AlphaFoldDB" id="A0A401RFD0"/>
<dbReference type="PANTHER" id="PTHR45913:SF22">
    <property type="entry name" value="SCAN BOX DOMAIN-CONTAINING PROTEIN"/>
    <property type="match status" value="1"/>
</dbReference>
<sequence length="176" mass="19906">MGEPLVLPAIAEVLSTVLYQEPSMTIKRIPLSNDSVRRHNDEMASNVEDKLCSRLILKEIALQIDESTICGNQGLLLGYVRFIDKNEIREELLFALDRPTDTKGKTIFDCIEDCFDKKSVPLKNIVAYATDGTRAMTGQHRGLLKTEVFSQYTALSIGSIWLQRNLVKPSTILYKW</sequence>
<keyword evidence="2" id="KW-1185">Reference proteome</keyword>
<evidence type="ECO:0000313" key="2">
    <source>
        <dbReference type="Proteomes" id="UP000287033"/>
    </source>
</evidence>
<evidence type="ECO:0000313" key="1">
    <source>
        <dbReference type="EMBL" id="GCC16861.1"/>
    </source>
</evidence>
<dbReference type="EMBL" id="BEZZ01001271">
    <property type="protein sequence ID" value="GCC16861.1"/>
    <property type="molecule type" value="Genomic_DNA"/>
</dbReference>
<evidence type="ECO:0008006" key="3">
    <source>
        <dbReference type="Google" id="ProtNLM"/>
    </source>
</evidence>
<protein>
    <recommendedName>
        <fullName evidence="3">DUF4371 domain-containing protein</fullName>
    </recommendedName>
</protein>
<dbReference type="PANTHER" id="PTHR45913">
    <property type="entry name" value="EPM2A-INTERACTING PROTEIN 1"/>
    <property type="match status" value="1"/>
</dbReference>
<comment type="caution">
    <text evidence="1">The sequence shown here is derived from an EMBL/GenBank/DDBJ whole genome shotgun (WGS) entry which is preliminary data.</text>
</comment>
<reference evidence="1 2" key="1">
    <citation type="journal article" date="2018" name="Nat. Ecol. Evol.">
        <title>Shark genomes provide insights into elasmobranch evolution and the origin of vertebrates.</title>
        <authorList>
            <person name="Hara Y"/>
            <person name="Yamaguchi K"/>
            <person name="Onimaru K"/>
            <person name="Kadota M"/>
            <person name="Koyanagi M"/>
            <person name="Keeley SD"/>
            <person name="Tatsumi K"/>
            <person name="Tanaka K"/>
            <person name="Motone F"/>
            <person name="Kageyama Y"/>
            <person name="Nozu R"/>
            <person name="Adachi N"/>
            <person name="Nishimura O"/>
            <person name="Nakagawa R"/>
            <person name="Tanegashima C"/>
            <person name="Kiyatake I"/>
            <person name="Matsumoto R"/>
            <person name="Murakumo K"/>
            <person name="Nishida K"/>
            <person name="Terakita A"/>
            <person name="Kuratani S"/>
            <person name="Sato K"/>
            <person name="Hyodo S Kuraku.S."/>
        </authorList>
    </citation>
    <scope>NUCLEOTIDE SEQUENCE [LARGE SCALE GENOMIC DNA]</scope>
</reference>
<organism evidence="1 2">
    <name type="scientific">Chiloscyllium punctatum</name>
    <name type="common">Brownbanded bambooshark</name>
    <name type="synonym">Hemiscyllium punctatum</name>
    <dbReference type="NCBI Taxonomy" id="137246"/>
    <lineage>
        <taxon>Eukaryota</taxon>
        <taxon>Metazoa</taxon>
        <taxon>Chordata</taxon>
        <taxon>Craniata</taxon>
        <taxon>Vertebrata</taxon>
        <taxon>Chondrichthyes</taxon>
        <taxon>Elasmobranchii</taxon>
        <taxon>Galeomorphii</taxon>
        <taxon>Galeoidea</taxon>
        <taxon>Orectolobiformes</taxon>
        <taxon>Hemiscylliidae</taxon>
        <taxon>Chiloscyllium</taxon>
    </lineage>
</organism>
<name>A0A401RFD0_CHIPU</name>
<gene>
    <name evidence="1" type="ORF">chiPu_0017368</name>
</gene>
<dbReference type="Proteomes" id="UP000287033">
    <property type="component" value="Unassembled WGS sequence"/>
</dbReference>
<proteinExistence type="predicted"/>
<accession>A0A401RFD0</accession>
<dbReference type="STRING" id="137246.A0A401RFD0"/>